<reference evidence="1" key="1">
    <citation type="submission" date="2023-04" db="EMBL/GenBank/DDBJ databases">
        <title>A chromosome-level genome assembly of the parasitoid wasp Eretmocerus hayati.</title>
        <authorList>
            <person name="Zhong Y."/>
            <person name="Liu S."/>
            <person name="Liu Y."/>
        </authorList>
    </citation>
    <scope>NUCLEOTIDE SEQUENCE</scope>
    <source>
        <strain evidence="1">ZJU_SS_LIU_2023</strain>
    </source>
</reference>
<protein>
    <submittedName>
        <fullName evidence="1">Uncharacterized protein</fullName>
    </submittedName>
</protein>
<evidence type="ECO:0000313" key="2">
    <source>
        <dbReference type="Proteomes" id="UP001239111"/>
    </source>
</evidence>
<gene>
    <name evidence="1" type="ORF">QAD02_015325</name>
</gene>
<comment type="caution">
    <text evidence="1">The sequence shown here is derived from an EMBL/GenBank/DDBJ whole genome shotgun (WGS) entry which is preliminary data.</text>
</comment>
<accession>A0ACC2P7Y5</accession>
<proteinExistence type="predicted"/>
<dbReference type="Proteomes" id="UP001239111">
    <property type="component" value="Chromosome 2"/>
</dbReference>
<sequence length="137" mass="15562">METGCGSVAESFEVKEETSTELWRENVASQRVRRVYPGVSHVQKKYMSSWSCMEKECLSVAKIAEPGDVQYEEPAQKIPTARWTESSARCIQVLIHMQKFSGRRERRERCTTVEITVNSGGSWDKETVSPDGIQETV</sequence>
<evidence type="ECO:0000313" key="1">
    <source>
        <dbReference type="EMBL" id="KAJ8679538.1"/>
    </source>
</evidence>
<organism evidence="1 2">
    <name type="scientific">Eretmocerus hayati</name>
    <dbReference type="NCBI Taxonomy" id="131215"/>
    <lineage>
        <taxon>Eukaryota</taxon>
        <taxon>Metazoa</taxon>
        <taxon>Ecdysozoa</taxon>
        <taxon>Arthropoda</taxon>
        <taxon>Hexapoda</taxon>
        <taxon>Insecta</taxon>
        <taxon>Pterygota</taxon>
        <taxon>Neoptera</taxon>
        <taxon>Endopterygota</taxon>
        <taxon>Hymenoptera</taxon>
        <taxon>Apocrita</taxon>
        <taxon>Proctotrupomorpha</taxon>
        <taxon>Chalcidoidea</taxon>
        <taxon>Aphelinidae</taxon>
        <taxon>Aphelininae</taxon>
        <taxon>Eretmocerus</taxon>
    </lineage>
</organism>
<dbReference type="EMBL" id="CM056742">
    <property type="protein sequence ID" value="KAJ8679538.1"/>
    <property type="molecule type" value="Genomic_DNA"/>
</dbReference>
<name>A0ACC2P7Y5_9HYME</name>
<keyword evidence="2" id="KW-1185">Reference proteome</keyword>